<protein>
    <submittedName>
        <fullName evidence="2">Uncharacterized protein</fullName>
    </submittedName>
</protein>
<evidence type="ECO:0000313" key="2">
    <source>
        <dbReference type="WBParaSite" id="PTRK_0000740800.1"/>
    </source>
</evidence>
<accession>A0A0N4ZHL0</accession>
<sequence length="126" mass="14953">MKVFLLNVFAGLFLLNIYVIYGGIVKRNNVKELDPKIWEELALFEKEKKIVAPELWKHSPSNDNEPIGPYKINKDYKLDINYKSLDSFETTPETPTLWSFMDSKNRKERIRMINEEVEDPFKLEKK</sequence>
<dbReference type="Proteomes" id="UP000038045">
    <property type="component" value="Unplaced"/>
</dbReference>
<reference evidence="2" key="1">
    <citation type="submission" date="2017-02" db="UniProtKB">
        <authorList>
            <consortium name="WormBaseParasite"/>
        </authorList>
    </citation>
    <scope>IDENTIFICATION</scope>
</reference>
<name>A0A0N4ZHL0_PARTI</name>
<keyword evidence="1" id="KW-1185">Reference proteome</keyword>
<evidence type="ECO:0000313" key="1">
    <source>
        <dbReference type="Proteomes" id="UP000038045"/>
    </source>
</evidence>
<organism evidence="1 2">
    <name type="scientific">Parastrongyloides trichosuri</name>
    <name type="common">Possum-specific nematode worm</name>
    <dbReference type="NCBI Taxonomy" id="131310"/>
    <lineage>
        <taxon>Eukaryota</taxon>
        <taxon>Metazoa</taxon>
        <taxon>Ecdysozoa</taxon>
        <taxon>Nematoda</taxon>
        <taxon>Chromadorea</taxon>
        <taxon>Rhabditida</taxon>
        <taxon>Tylenchina</taxon>
        <taxon>Panagrolaimomorpha</taxon>
        <taxon>Strongyloidoidea</taxon>
        <taxon>Strongyloididae</taxon>
        <taxon>Parastrongyloides</taxon>
    </lineage>
</organism>
<dbReference type="AlphaFoldDB" id="A0A0N4ZHL0"/>
<dbReference type="WBParaSite" id="PTRK_0000740800.1">
    <property type="protein sequence ID" value="PTRK_0000740800.1"/>
    <property type="gene ID" value="PTRK_0000740800"/>
</dbReference>
<proteinExistence type="predicted"/>